<dbReference type="PANTHER" id="PTHR33116:SF87">
    <property type="entry name" value="OS01G0158850 PROTEIN"/>
    <property type="match status" value="1"/>
</dbReference>
<dbReference type="Pfam" id="PF13966">
    <property type="entry name" value="zf-RVT"/>
    <property type="match status" value="1"/>
</dbReference>
<proteinExistence type="predicted"/>
<feature type="domain" description="Reverse transcriptase zinc-binding" evidence="1">
    <location>
        <begin position="153"/>
        <end position="233"/>
    </location>
</feature>
<accession>A0AAQ3PHR1</accession>
<protein>
    <recommendedName>
        <fullName evidence="1">Reverse transcriptase zinc-binding domain-containing protein</fullName>
    </recommendedName>
</protein>
<dbReference type="EMBL" id="CP144745">
    <property type="protein sequence ID" value="WVZ51704.1"/>
    <property type="molecule type" value="Genomic_DNA"/>
</dbReference>
<evidence type="ECO:0000313" key="3">
    <source>
        <dbReference type="Proteomes" id="UP001341281"/>
    </source>
</evidence>
<dbReference type="Proteomes" id="UP001341281">
    <property type="component" value="Chromosome 01"/>
</dbReference>
<dbReference type="InterPro" id="IPR026960">
    <property type="entry name" value="RVT-Znf"/>
</dbReference>
<reference evidence="2 3" key="1">
    <citation type="submission" date="2024-02" db="EMBL/GenBank/DDBJ databases">
        <title>High-quality chromosome-scale genome assembly of Pensacola bahiagrass (Paspalum notatum Flugge var. saurae).</title>
        <authorList>
            <person name="Vega J.M."/>
            <person name="Podio M."/>
            <person name="Orjuela J."/>
            <person name="Siena L.A."/>
            <person name="Pessino S.C."/>
            <person name="Combes M.C."/>
            <person name="Mariac C."/>
            <person name="Albertini E."/>
            <person name="Pupilli F."/>
            <person name="Ortiz J.P.A."/>
            <person name="Leblanc O."/>
        </authorList>
    </citation>
    <scope>NUCLEOTIDE SEQUENCE [LARGE SCALE GENOMIC DNA]</scope>
    <source>
        <strain evidence="2">R1</strain>
        <tissue evidence="2">Leaf</tissue>
    </source>
</reference>
<evidence type="ECO:0000313" key="2">
    <source>
        <dbReference type="EMBL" id="WVZ51704.1"/>
    </source>
</evidence>
<keyword evidence="3" id="KW-1185">Reference proteome</keyword>
<organism evidence="2 3">
    <name type="scientific">Paspalum notatum var. saurae</name>
    <dbReference type="NCBI Taxonomy" id="547442"/>
    <lineage>
        <taxon>Eukaryota</taxon>
        <taxon>Viridiplantae</taxon>
        <taxon>Streptophyta</taxon>
        <taxon>Embryophyta</taxon>
        <taxon>Tracheophyta</taxon>
        <taxon>Spermatophyta</taxon>
        <taxon>Magnoliopsida</taxon>
        <taxon>Liliopsida</taxon>
        <taxon>Poales</taxon>
        <taxon>Poaceae</taxon>
        <taxon>PACMAD clade</taxon>
        <taxon>Panicoideae</taxon>
        <taxon>Andropogonodae</taxon>
        <taxon>Paspaleae</taxon>
        <taxon>Paspalinae</taxon>
        <taxon>Paspalum</taxon>
    </lineage>
</organism>
<evidence type="ECO:0000259" key="1">
    <source>
        <dbReference type="Pfam" id="PF13966"/>
    </source>
</evidence>
<gene>
    <name evidence="2" type="ORF">U9M48_002819</name>
</gene>
<dbReference type="AlphaFoldDB" id="A0AAQ3PHR1"/>
<sequence>MYMMSFFAIPKGVLKKLDYLRSRFYWQGDDSKKKYCLAKWNILWGLGIHDLYVKNIALLSKWLFKLLTSEGTWQQLLKNKYLSSKPLVQVDWKPGDSHFWASLMKAKHEFFRFGTFRIRNGSQHYKKKIHNHRRSFVFSTTKYIIKKTLGLGMKSHYQTLIKNDVPNLNKRLWKLKAALKIKVFLWYLRRGVILTKDNLAKRKWKGSLTCCFCHEVETIKHMFFDCRFTRMVWNIIYLSFGISRPFSASNMFKIWLSGFERDNKKLSLQLAIGYAHGVYCRSRRYVLS</sequence>
<name>A0AAQ3PHR1_PASNO</name>
<dbReference type="PANTHER" id="PTHR33116">
    <property type="entry name" value="REVERSE TRANSCRIPTASE ZINC-BINDING DOMAIN-CONTAINING PROTEIN-RELATED-RELATED"/>
    <property type="match status" value="1"/>
</dbReference>